<dbReference type="InParanoid" id="B4JY20"/>
<dbReference type="PhylomeDB" id="B4JY20"/>
<name>B4JY20_DROGR</name>
<keyword evidence="2" id="KW-1185">Reference proteome</keyword>
<gene>
    <name evidence="1" type="primary">Dgri\GH14102</name>
    <name evidence="1" type="ORF">Dgri_GH14102</name>
</gene>
<organism evidence="2">
    <name type="scientific">Drosophila grimshawi</name>
    <name type="common">Hawaiian fruit fly</name>
    <name type="synonym">Idiomyia grimshawi</name>
    <dbReference type="NCBI Taxonomy" id="7222"/>
    <lineage>
        <taxon>Eukaryota</taxon>
        <taxon>Metazoa</taxon>
        <taxon>Ecdysozoa</taxon>
        <taxon>Arthropoda</taxon>
        <taxon>Hexapoda</taxon>
        <taxon>Insecta</taxon>
        <taxon>Pterygota</taxon>
        <taxon>Neoptera</taxon>
        <taxon>Endopterygota</taxon>
        <taxon>Diptera</taxon>
        <taxon>Brachycera</taxon>
        <taxon>Muscomorpha</taxon>
        <taxon>Ephydroidea</taxon>
        <taxon>Drosophilidae</taxon>
        <taxon>Drosophila</taxon>
        <taxon>Hawaiian Drosophila</taxon>
    </lineage>
</organism>
<evidence type="ECO:0000313" key="2">
    <source>
        <dbReference type="Proteomes" id="UP000001070"/>
    </source>
</evidence>
<dbReference type="STRING" id="7222.B4JY20"/>
<evidence type="ECO:0000313" key="1">
    <source>
        <dbReference type="EMBL" id="EDV90582.1"/>
    </source>
</evidence>
<dbReference type="OMA" id="DHCAVRV"/>
<reference evidence="1 2" key="1">
    <citation type="journal article" date="2007" name="Nature">
        <title>Evolution of genes and genomes on the Drosophila phylogeny.</title>
        <authorList>
            <consortium name="Drosophila 12 Genomes Consortium"/>
            <person name="Clark A.G."/>
            <person name="Eisen M.B."/>
            <person name="Smith D.R."/>
            <person name="Bergman C.M."/>
            <person name="Oliver B."/>
            <person name="Markow T.A."/>
            <person name="Kaufman T.C."/>
            <person name="Kellis M."/>
            <person name="Gelbart W."/>
            <person name="Iyer V.N."/>
            <person name="Pollard D.A."/>
            <person name="Sackton T.B."/>
            <person name="Larracuente A.M."/>
            <person name="Singh N.D."/>
            <person name="Abad J.P."/>
            <person name="Abt D.N."/>
            <person name="Adryan B."/>
            <person name="Aguade M."/>
            <person name="Akashi H."/>
            <person name="Anderson W.W."/>
            <person name="Aquadro C.F."/>
            <person name="Ardell D.H."/>
            <person name="Arguello R."/>
            <person name="Artieri C.G."/>
            <person name="Barbash D.A."/>
            <person name="Barker D."/>
            <person name="Barsanti P."/>
            <person name="Batterham P."/>
            <person name="Batzoglou S."/>
            <person name="Begun D."/>
            <person name="Bhutkar A."/>
            <person name="Blanco E."/>
            <person name="Bosak S.A."/>
            <person name="Bradley R.K."/>
            <person name="Brand A.D."/>
            <person name="Brent M.R."/>
            <person name="Brooks A.N."/>
            <person name="Brown R.H."/>
            <person name="Butlin R.K."/>
            <person name="Caggese C."/>
            <person name="Calvi B.R."/>
            <person name="Bernardo de Carvalho A."/>
            <person name="Caspi A."/>
            <person name="Castrezana S."/>
            <person name="Celniker S.E."/>
            <person name="Chang J.L."/>
            <person name="Chapple C."/>
            <person name="Chatterji S."/>
            <person name="Chinwalla A."/>
            <person name="Civetta A."/>
            <person name="Clifton S.W."/>
            <person name="Comeron J.M."/>
            <person name="Costello J.C."/>
            <person name="Coyne J.A."/>
            <person name="Daub J."/>
            <person name="David R.G."/>
            <person name="Delcher A.L."/>
            <person name="Delehaunty K."/>
            <person name="Do C.B."/>
            <person name="Ebling H."/>
            <person name="Edwards K."/>
            <person name="Eickbush T."/>
            <person name="Evans J.D."/>
            <person name="Filipski A."/>
            <person name="Findeiss S."/>
            <person name="Freyhult E."/>
            <person name="Fulton L."/>
            <person name="Fulton R."/>
            <person name="Garcia A.C."/>
            <person name="Gardiner A."/>
            <person name="Garfield D.A."/>
            <person name="Garvin B.E."/>
            <person name="Gibson G."/>
            <person name="Gilbert D."/>
            <person name="Gnerre S."/>
            <person name="Godfrey J."/>
            <person name="Good R."/>
            <person name="Gotea V."/>
            <person name="Gravely B."/>
            <person name="Greenberg A.J."/>
            <person name="Griffiths-Jones S."/>
            <person name="Gross S."/>
            <person name="Guigo R."/>
            <person name="Gustafson E.A."/>
            <person name="Haerty W."/>
            <person name="Hahn M.W."/>
            <person name="Halligan D.L."/>
            <person name="Halpern A.L."/>
            <person name="Halter G.M."/>
            <person name="Han M.V."/>
            <person name="Heger A."/>
            <person name="Hillier L."/>
            <person name="Hinrichs A.S."/>
            <person name="Holmes I."/>
            <person name="Hoskins R.A."/>
            <person name="Hubisz M.J."/>
            <person name="Hultmark D."/>
            <person name="Huntley M.A."/>
            <person name="Jaffe D.B."/>
            <person name="Jagadeeshan S."/>
            <person name="Jeck W.R."/>
            <person name="Johnson J."/>
            <person name="Jones C.D."/>
            <person name="Jordan W.C."/>
            <person name="Karpen G.H."/>
            <person name="Kataoka E."/>
            <person name="Keightley P.D."/>
            <person name="Kheradpour P."/>
            <person name="Kirkness E.F."/>
            <person name="Koerich L.B."/>
            <person name="Kristiansen K."/>
            <person name="Kudrna D."/>
            <person name="Kulathinal R.J."/>
            <person name="Kumar S."/>
            <person name="Kwok R."/>
            <person name="Lander E."/>
            <person name="Langley C.H."/>
            <person name="Lapoint R."/>
            <person name="Lazzaro B.P."/>
            <person name="Lee S.J."/>
            <person name="Levesque L."/>
            <person name="Li R."/>
            <person name="Lin C.F."/>
            <person name="Lin M.F."/>
            <person name="Lindblad-Toh K."/>
            <person name="Llopart A."/>
            <person name="Long M."/>
            <person name="Low L."/>
            <person name="Lozovsky E."/>
            <person name="Lu J."/>
            <person name="Luo M."/>
            <person name="Machado C.A."/>
            <person name="Makalowski W."/>
            <person name="Marzo M."/>
            <person name="Matsuda M."/>
            <person name="Matzkin L."/>
            <person name="McAllister B."/>
            <person name="McBride C.S."/>
            <person name="McKernan B."/>
            <person name="McKernan K."/>
            <person name="Mendez-Lago M."/>
            <person name="Minx P."/>
            <person name="Mollenhauer M.U."/>
            <person name="Montooth K."/>
            <person name="Mount S.M."/>
            <person name="Mu X."/>
            <person name="Myers E."/>
            <person name="Negre B."/>
            <person name="Newfeld S."/>
            <person name="Nielsen R."/>
            <person name="Noor M.A."/>
            <person name="O'Grady P."/>
            <person name="Pachter L."/>
            <person name="Papaceit M."/>
            <person name="Parisi M.J."/>
            <person name="Parisi M."/>
            <person name="Parts L."/>
            <person name="Pedersen J.S."/>
            <person name="Pesole G."/>
            <person name="Phillippy A.M."/>
            <person name="Ponting C.P."/>
            <person name="Pop M."/>
            <person name="Porcelli D."/>
            <person name="Powell J.R."/>
            <person name="Prohaska S."/>
            <person name="Pruitt K."/>
            <person name="Puig M."/>
            <person name="Quesneville H."/>
            <person name="Ram K.R."/>
            <person name="Rand D."/>
            <person name="Rasmussen M.D."/>
            <person name="Reed L.K."/>
            <person name="Reenan R."/>
            <person name="Reily A."/>
            <person name="Remington K.A."/>
            <person name="Rieger T.T."/>
            <person name="Ritchie M.G."/>
            <person name="Robin C."/>
            <person name="Rogers Y.H."/>
            <person name="Rohde C."/>
            <person name="Rozas J."/>
            <person name="Rubenfield M.J."/>
            <person name="Ruiz A."/>
            <person name="Russo S."/>
            <person name="Salzberg S.L."/>
            <person name="Sanchez-Gracia A."/>
            <person name="Saranga D.J."/>
            <person name="Sato H."/>
            <person name="Schaeffer S.W."/>
            <person name="Schatz M.C."/>
            <person name="Schlenke T."/>
            <person name="Schwartz R."/>
            <person name="Segarra C."/>
            <person name="Singh R.S."/>
            <person name="Sirot L."/>
            <person name="Sirota M."/>
            <person name="Sisneros N.B."/>
            <person name="Smith C.D."/>
            <person name="Smith T.F."/>
            <person name="Spieth J."/>
            <person name="Stage D.E."/>
            <person name="Stark A."/>
            <person name="Stephan W."/>
            <person name="Strausberg R.L."/>
            <person name="Strempel S."/>
            <person name="Sturgill D."/>
            <person name="Sutton G."/>
            <person name="Sutton G.G."/>
            <person name="Tao W."/>
            <person name="Teichmann S."/>
            <person name="Tobari Y.N."/>
            <person name="Tomimura Y."/>
            <person name="Tsolas J.M."/>
            <person name="Valente V.L."/>
            <person name="Venter E."/>
            <person name="Venter J.C."/>
            <person name="Vicario S."/>
            <person name="Vieira F.G."/>
            <person name="Vilella A.J."/>
            <person name="Villasante A."/>
            <person name="Walenz B."/>
            <person name="Wang J."/>
            <person name="Wasserman M."/>
            <person name="Watts T."/>
            <person name="Wilson D."/>
            <person name="Wilson R.K."/>
            <person name="Wing R.A."/>
            <person name="Wolfner M.F."/>
            <person name="Wong A."/>
            <person name="Wong G.K."/>
            <person name="Wu C.I."/>
            <person name="Wu G."/>
            <person name="Yamamoto D."/>
            <person name="Yang H.P."/>
            <person name="Yang S.P."/>
            <person name="Yorke J.A."/>
            <person name="Yoshida K."/>
            <person name="Zdobnov E."/>
            <person name="Zhang P."/>
            <person name="Zhang Y."/>
            <person name="Zimin A.V."/>
            <person name="Baldwin J."/>
            <person name="Abdouelleil A."/>
            <person name="Abdulkadir J."/>
            <person name="Abebe A."/>
            <person name="Abera B."/>
            <person name="Abreu J."/>
            <person name="Acer S.C."/>
            <person name="Aftuck L."/>
            <person name="Alexander A."/>
            <person name="An P."/>
            <person name="Anderson E."/>
            <person name="Anderson S."/>
            <person name="Arachi H."/>
            <person name="Azer M."/>
            <person name="Bachantsang P."/>
            <person name="Barry A."/>
            <person name="Bayul T."/>
            <person name="Berlin A."/>
            <person name="Bessette D."/>
            <person name="Bloom T."/>
            <person name="Blye J."/>
            <person name="Boguslavskiy L."/>
            <person name="Bonnet C."/>
            <person name="Boukhgalter B."/>
            <person name="Bourzgui I."/>
            <person name="Brown A."/>
            <person name="Cahill P."/>
            <person name="Channer S."/>
            <person name="Cheshatsang Y."/>
            <person name="Chuda L."/>
            <person name="Citroen M."/>
            <person name="Collymore A."/>
            <person name="Cooke P."/>
            <person name="Costello M."/>
            <person name="D'Aco K."/>
            <person name="Daza R."/>
            <person name="De Haan G."/>
            <person name="DeGray S."/>
            <person name="DeMaso C."/>
            <person name="Dhargay N."/>
            <person name="Dooley K."/>
            <person name="Dooley E."/>
            <person name="Doricent M."/>
            <person name="Dorje P."/>
            <person name="Dorjee K."/>
            <person name="Dupes A."/>
            <person name="Elong R."/>
            <person name="Falk J."/>
            <person name="Farina A."/>
            <person name="Faro S."/>
            <person name="Ferguson D."/>
            <person name="Fisher S."/>
            <person name="Foley C.D."/>
            <person name="Franke A."/>
            <person name="Friedrich D."/>
            <person name="Gadbois L."/>
            <person name="Gearin G."/>
            <person name="Gearin C.R."/>
            <person name="Giannoukos G."/>
            <person name="Goode T."/>
            <person name="Graham J."/>
            <person name="Grandbois E."/>
            <person name="Grewal S."/>
            <person name="Gyaltsen K."/>
            <person name="Hafez N."/>
            <person name="Hagos B."/>
            <person name="Hall J."/>
            <person name="Henson C."/>
            <person name="Hollinger A."/>
            <person name="Honan T."/>
            <person name="Huard M.D."/>
            <person name="Hughes L."/>
            <person name="Hurhula B."/>
            <person name="Husby M.E."/>
            <person name="Kamat A."/>
            <person name="Kanga B."/>
            <person name="Kashin S."/>
            <person name="Khazanovich D."/>
            <person name="Kisner P."/>
            <person name="Lance K."/>
            <person name="Lara M."/>
            <person name="Lee W."/>
            <person name="Lennon N."/>
            <person name="Letendre F."/>
            <person name="LeVine R."/>
            <person name="Lipovsky A."/>
            <person name="Liu X."/>
            <person name="Liu J."/>
            <person name="Liu S."/>
            <person name="Lokyitsang T."/>
            <person name="Lokyitsang Y."/>
            <person name="Lubonja R."/>
            <person name="Lui A."/>
            <person name="MacDonald P."/>
            <person name="Magnisalis V."/>
            <person name="Maru K."/>
            <person name="Matthews C."/>
            <person name="McCusker W."/>
            <person name="McDonough S."/>
            <person name="Mehta T."/>
            <person name="Meldrim J."/>
            <person name="Meneus L."/>
            <person name="Mihai O."/>
            <person name="Mihalev A."/>
            <person name="Mihova T."/>
            <person name="Mittelman R."/>
            <person name="Mlenga V."/>
            <person name="Montmayeur A."/>
            <person name="Mulrain L."/>
            <person name="Navidi A."/>
            <person name="Naylor J."/>
            <person name="Negash T."/>
            <person name="Nguyen T."/>
            <person name="Nguyen N."/>
            <person name="Nicol R."/>
            <person name="Norbu C."/>
            <person name="Norbu N."/>
            <person name="Novod N."/>
            <person name="O'Neill B."/>
            <person name="Osman S."/>
            <person name="Markiewicz E."/>
            <person name="Oyono O.L."/>
            <person name="Patti C."/>
            <person name="Phunkhang P."/>
            <person name="Pierre F."/>
            <person name="Priest M."/>
            <person name="Raghuraman S."/>
            <person name="Rege F."/>
            <person name="Reyes R."/>
            <person name="Rise C."/>
            <person name="Rogov P."/>
            <person name="Ross K."/>
            <person name="Ryan E."/>
            <person name="Settipalli S."/>
            <person name="Shea T."/>
            <person name="Sherpa N."/>
            <person name="Shi L."/>
            <person name="Shih D."/>
            <person name="Sparrow T."/>
            <person name="Spaulding J."/>
            <person name="Stalker J."/>
            <person name="Stange-Thomann N."/>
            <person name="Stavropoulos S."/>
            <person name="Stone C."/>
            <person name="Strader C."/>
            <person name="Tesfaye S."/>
            <person name="Thomson T."/>
            <person name="Thoulutsang Y."/>
            <person name="Thoulutsang D."/>
            <person name="Topham K."/>
            <person name="Topping I."/>
            <person name="Tsamla T."/>
            <person name="Vassiliev H."/>
            <person name="Vo A."/>
            <person name="Wangchuk T."/>
            <person name="Wangdi T."/>
            <person name="Weiand M."/>
            <person name="Wilkinson J."/>
            <person name="Wilson A."/>
            <person name="Yadav S."/>
            <person name="Young G."/>
            <person name="Yu Q."/>
            <person name="Zembek L."/>
            <person name="Zhong D."/>
            <person name="Zimmer A."/>
            <person name="Zwirko Z."/>
            <person name="Jaffe D.B."/>
            <person name="Alvarez P."/>
            <person name="Brockman W."/>
            <person name="Butler J."/>
            <person name="Chin C."/>
            <person name="Gnerre S."/>
            <person name="Grabherr M."/>
            <person name="Kleber M."/>
            <person name="Mauceli E."/>
            <person name="MacCallum I."/>
        </authorList>
    </citation>
    <scope>NUCLEOTIDE SEQUENCE [LARGE SCALE GENOMIC DNA]</scope>
    <source>
        <strain evidence="2">Tucson 15287-2541.00</strain>
    </source>
</reference>
<sequence length="225" mass="26413">MEFLCKLLCFDDYKKLAEASSSQPMDTFSYTIRHKYPKRLVTYDAEELGERRLIRSSDLSQSLLSAMQPVCPKKDQVKDVISKCWQPIYPLDELTKGRLAQLEKCGKALHKSTVEELGPEHTESSNWDGLKPMQKLSFFWQALTGHKLRSTPYANFKQIIRRRYLKSRPQVCERRLRVLARRYWLCLSSKDRVPFNLQALLYHVSTGDVDPFDHCAVRVLLNRWR</sequence>
<dbReference type="Proteomes" id="UP000001070">
    <property type="component" value="Unassembled WGS sequence"/>
</dbReference>
<dbReference type="EMBL" id="CH916377">
    <property type="protein sequence ID" value="EDV90582.1"/>
    <property type="molecule type" value="Genomic_DNA"/>
</dbReference>
<protein>
    <submittedName>
        <fullName evidence="1">GH14102</fullName>
    </submittedName>
</protein>
<dbReference type="HOGENOM" id="CLU_1231051_0_0_1"/>
<dbReference type="KEGG" id="dgr:6569723"/>
<dbReference type="AlphaFoldDB" id="B4JY20"/>
<accession>B4JY20</accession>
<proteinExistence type="predicted"/>
<dbReference type="eggNOG" id="ENOG502T8GR">
    <property type="taxonomic scope" value="Eukaryota"/>
</dbReference>
<dbReference type="OrthoDB" id="7860046at2759"/>